<dbReference type="GO" id="GO:0030968">
    <property type="term" value="P:endoplasmic reticulum unfolded protein response"/>
    <property type="evidence" value="ECO:0007669"/>
    <property type="project" value="TreeGrafter"/>
</dbReference>
<dbReference type="PANTHER" id="PTHR44227:SF3">
    <property type="entry name" value="PROTEIN O-MANNOSYL-TRANSFERASE TMTC4"/>
    <property type="match status" value="1"/>
</dbReference>
<dbReference type="AlphaFoldDB" id="A0AAR2JIP9"/>
<gene>
    <name evidence="3" type="primary">TMTC4</name>
</gene>
<proteinExistence type="predicted"/>
<dbReference type="InterPro" id="IPR052346">
    <property type="entry name" value="O-mannosyl-transferase_TMTC"/>
</dbReference>
<evidence type="ECO:0000256" key="1">
    <source>
        <dbReference type="ARBA" id="ARBA00022737"/>
    </source>
</evidence>
<reference evidence="3 4" key="1">
    <citation type="submission" date="2020-10" db="EMBL/GenBank/DDBJ databases">
        <title>Pygocentrus nattereri (red-bellied piranha) genome, fPygNat1, primary haplotype.</title>
        <authorList>
            <person name="Myers G."/>
            <person name="Meyer A."/>
            <person name="Karagic N."/>
            <person name="Pippel M."/>
            <person name="Winkler S."/>
            <person name="Tracey A."/>
            <person name="Wood J."/>
            <person name="Formenti G."/>
            <person name="Howe K."/>
            <person name="Fedrigo O."/>
            <person name="Jarvis E.D."/>
        </authorList>
    </citation>
    <scope>NUCLEOTIDE SEQUENCE [LARGE SCALE GENOMIC DNA]</scope>
</reference>
<reference evidence="3" key="3">
    <citation type="submission" date="2025-09" db="UniProtKB">
        <authorList>
            <consortium name="Ensembl"/>
        </authorList>
    </citation>
    <scope>IDENTIFICATION</scope>
</reference>
<dbReference type="Ensembl" id="ENSPNAT00000082404.1">
    <property type="protein sequence ID" value="ENSPNAP00000049741.1"/>
    <property type="gene ID" value="ENSPNAG00000012786.2"/>
</dbReference>
<accession>A0AAR2JIP9</accession>
<evidence type="ECO:0000256" key="2">
    <source>
        <dbReference type="ARBA" id="ARBA00022803"/>
    </source>
</evidence>
<keyword evidence="2" id="KW-0802">TPR repeat</keyword>
<evidence type="ECO:0000313" key="4">
    <source>
        <dbReference type="Proteomes" id="UP001501920"/>
    </source>
</evidence>
<keyword evidence="1" id="KW-0677">Repeat</keyword>
<sequence length="167" mass="19322">MVHSEPYWDHHVPLPKLGSVHSRLFVALVALVCFINSYDGDFVFDDSEAIINNKDLNPATPLNNIWKNDFWGSNLSSNSSHKSYRPLTVLTFRWLELWAEQTSCVPSFSSCLSFHIAEHFKVCGAMENCLFYFIPLIFEHVCRVLLFHFTLSSKNIVVDLFFYYCLS</sequence>
<evidence type="ECO:0008006" key="5">
    <source>
        <dbReference type="Google" id="ProtNLM"/>
    </source>
</evidence>
<protein>
    <recommendedName>
        <fullName evidence="5">Transmembrane and TPR repeat-containing protein 4</fullName>
    </recommendedName>
</protein>
<organism evidence="3 4">
    <name type="scientific">Pygocentrus nattereri</name>
    <name type="common">Red-bellied piranha</name>
    <dbReference type="NCBI Taxonomy" id="42514"/>
    <lineage>
        <taxon>Eukaryota</taxon>
        <taxon>Metazoa</taxon>
        <taxon>Chordata</taxon>
        <taxon>Craniata</taxon>
        <taxon>Vertebrata</taxon>
        <taxon>Euteleostomi</taxon>
        <taxon>Actinopterygii</taxon>
        <taxon>Neopterygii</taxon>
        <taxon>Teleostei</taxon>
        <taxon>Ostariophysi</taxon>
        <taxon>Characiformes</taxon>
        <taxon>Characoidei</taxon>
        <taxon>Pygocentrus</taxon>
    </lineage>
</organism>
<keyword evidence="4" id="KW-1185">Reference proteome</keyword>
<dbReference type="PANTHER" id="PTHR44227">
    <property type="match status" value="1"/>
</dbReference>
<reference evidence="3" key="2">
    <citation type="submission" date="2025-08" db="UniProtKB">
        <authorList>
            <consortium name="Ensembl"/>
        </authorList>
    </citation>
    <scope>IDENTIFICATION</scope>
</reference>
<dbReference type="GO" id="GO:0035269">
    <property type="term" value="P:protein O-linked glycosylation via mannose"/>
    <property type="evidence" value="ECO:0007669"/>
    <property type="project" value="TreeGrafter"/>
</dbReference>
<evidence type="ECO:0000313" key="3">
    <source>
        <dbReference type="Ensembl" id="ENSPNAP00000049741.1"/>
    </source>
</evidence>
<dbReference type="Proteomes" id="UP001501920">
    <property type="component" value="Chromosome 6"/>
</dbReference>
<dbReference type="GeneTree" id="ENSGT00940000158521"/>
<dbReference type="GO" id="GO:0005783">
    <property type="term" value="C:endoplasmic reticulum"/>
    <property type="evidence" value="ECO:0007669"/>
    <property type="project" value="TreeGrafter"/>
</dbReference>
<dbReference type="GO" id="GO:0000030">
    <property type="term" value="F:mannosyltransferase activity"/>
    <property type="evidence" value="ECO:0007669"/>
    <property type="project" value="TreeGrafter"/>
</dbReference>
<name>A0AAR2JIP9_PYGNA</name>